<dbReference type="Proteomes" id="UP000677082">
    <property type="component" value="Unassembled WGS sequence"/>
</dbReference>
<evidence type="ECO:0000313" key="3">
    <source>
        <dbReference type="Proteomes" id="UP000677082"/>
    </source>
</evidence>
<reference evidence="2 3" key="1">
    <citation type="submission" date="2021-03" db="EMBL/GenBank/DDBJ databases">
        <title>Whole genome shotgun sequence of Actinoplanes toevensis NBRC 105298.</title>
        <authorList>
            <person name="Komaki H."/>
            <person name="Tamura T."/>
        </authorList>
    </citation>
    <scope>NUCLEOTIDE SEQUENCE [LARGE SCALE GENOMIC DNA]</scope>
    <source>
        <strain evidence="2 3">NBRC 105298</strain>
    </source>
</reference>
<evidence type="ECO:0000313" key="2">
    <source>
        <dbReference type="EMBL" id="GIM97505.1"/>
    </source>
</evidence>
<comment type="caution">
    <text evidence="2">The sequence shown here is derived from an EMBL/GenBank/DDBJ whole genome shotgun (WGS) entry which is preliminary data.</text>
</comment>
<dbReference type="EMBL" id="BOQN01000146">
    <property type="protein sequence ID" value="GIM97505.1"/>
    <property type="molecule type" value="Genomic_DNA"/>
</dbReference>
<evidence type="ECO:0000256" key="1">
    <source>
        <dbReference type="SAM" id="SignalP"/>
    </source>
</evidence>
<feature type="chain" id="PRO_5036837874" evidence="1">
    <location>
        <begin position="18"/>
        <end position="326"/>
    </location>
</feature>
<protein>
    <submittedName>
        <fullName evidence="2">Uncharacterized protein</fullName>
    </submittedName>
</protein>
<dbReference type="AlphaFoldDB" id="A0A919WC76"/>
<feature type="signal peptide" evidence="1">
    <location>
        <begin position="1"/>
        <end position="17"/>
    </location>
</feature>
<proteinExistence type="predicted"/>
<keyword evidence="3" id="KW-1185">Reference proteome</keyword>
<accession>A0A919WC76</accession>
<name>A0A919WC76_9ACTN</name>
<organism evidence="2 3">
    <name type="scientific">Paractinoplanes toevensis</name>
    <dbReference type="NCBI Taxonomy" id="571911"/>
    <lineage>
        <taxon>Bacteria</taxon>
        <taxon>Bacillati</taxon>
        <taxon>Actinomycetota</taxon>
        <taxon>Actinomycetes</taxon>
        <taxon>Micromonosporales</taxon>
        <taxon>Micromonosporaceae</taxon>
        <taxon>Paractinoplanes</taxon>
    </lineage>
</organism>
<gene>
    <name evidence="2" type="ORF">Ato02nite_092980</name>
</gene>
<sequence length="326" mass="34335">MAAVGVGALAAPAPALAADLPAAPNLVADPAEADRDFVRWLSVHDPRATVRSVARSALLGDTATAFLTSGYTSAVDLAARNRARQLDYANRMASTHPAQFYPWVNATAQRAANGTDAELAAYSSTGYAAALANDNAKVPYDDGAAQVTQADRNFVRLLVIAGTGATVQDRAAYAETDAEVAELVRYGWLSAAGIDADTFRAQYVADEWTRWRDARVAAVSAAAAEQAAQAGTASPAAAIQGWRNLLTRCGRNPTGWAGLEQFARARADAWTRILQTTSLPAAVANLPGVRAQWLSEATGAAERSAWWNDLIVYAQAATDAWADADI</sequence>
<keyword evidence="1" id="KW-0732">Signal</keyword>